<feature type="domain" description="Flagellar hook-associated protein 2 N-terminal" evidence="6">
    <location>
        <begin position="8"/>
        <end position="106"/>
    </location>
</feature>
<protein>
    <recommendedName>
        <fullName evidence="5">Flagellar hook-associated protein 2</fullName>
        <shortName evidence="5">HAP2</shortName>
    </recommendedName>
    <alternativeName>
        <fullName evidence="5">Flagellar cap protein</fullName>
    </alternativeName>
</protein>
<proteinExistence type="inferred from homology"/>
<evidence type="ECO:0000256" key="4">
    <source>
        <dbReference type="ARBA" id="ARBA00023143"/>
    </source>
</evidence>
<dbReference type="PANTHER" id="PTHR30288">
    <property type="entry name" value="FLAGELLAR CAP/ASSEMBLY PROTEIN FLID"/>
    <property type="match status" value="1"/>
</dbReference>
<sequence length="496" mass="54076">MRITGMSSGLDIDTIVKQLMKGHQMPIDRLSQKKQVMEWQRDDYRQLNSKIVDFRNNKLFNYSLSSSLSATKTTLSGDTNAFTAKSLTNAVEGSLTVKVNDLAKAASVTSTAGIAPNASTQVTLATLIADGKLADFSDSTITINGSAIAVDKNTDTISSLISKINKDTGAKANAFFDQTTGKLSITSKETGNINGTGNIALAGDLLTGAFNMNTFSAGADAQVEINGVATTRSSNTFTVNGVEITLKAKTVGDPTVITVSKDTDKFVDTIKSFIKDYNELIDTMNNKIKEERYKDYLPLTADQKSEMKENEIKLWEEKAKSGLLRNESLVQKGITDLRTDVTKPVKIGADDVTLGELGLVTGKYYEGGKLTLKDEAKLRQMIETDPDKVMSFFTGKGATHDETGLFERMKDNLQETLNAFASKVGTSAYSSSTTQPYNTESMMGREIKKLLTQISEKSSKLTTLENNYYKKFNAMEQAMNKYQAQSASLMNSFGGQ</sequence>
<evidence type="ECO:0000259" key="7">
    <source>
        <dbReference type="Pfam" id="PF07195"/>
    </source>
</evidence>
<reference evidence="9" key="1">
    <citation type="journal article" date="2019" name="Int. J. Syst. Evol. Microbiol.">
        <title>The Global Catalogue of Microorganisms (GCM) 10K type strain sequencing project: providing services to taxonomists for standard genome sequencing and annotation.</title>
        <authorList>
            <consortium name="The Broad Institute Genomics Platform"/>
            <consortium name="The Broad Institute Genome Sequencing Center for Infectious Disease"/>
            <person name="Wu L."/>
            <person name="Ma J."/>
        </authorList>
    </citation>
    <scope>NUCLEOTIDE SEQUENCE [LARGE SCALE GENOMIC DNA]</scope>
    <source>
        <strain evidence="9">KCTC 3950</strain>
    </source>
</reference>
<evidence type="ECO:0000313" key="8">
    <source>
        <dbReference type="EMBL" id="MFD2615561.1"/>
    </source>
</evidence>
<evidence type="ECO:0000259" key="6">
    <source>
        <dbReference type="Pfam" id="PF02465"/>
    </source>
</evidence>
<gene>
    <name evidence="8" type="primary">fliD</name>
    <name evidence="8" type="ORF">ACFSUF_24440</name>
</gene>
<organism evidence="8 9">
    <name type="scientific">Paenibacillus gansuensis</name>
    <dbReference type="NCBI Taxonomy" id="306542"/>
    <lineage>
        <taxon>Bacteria</taxon>
        <taxon>Bacillati</taxon>
        <taxon>Bacillota</taxon>
        <taxon>Bacilli</taxon>
        <taxon>Bacillales</taxon>
        <taxon>Paenibacillaceae</taxon>
        <taxon>Paenibacillus</taxon>
    </lineage>
</organism>
<keyword evidence="8" id="KW-0282">Flagellum</keyword>
<evidence type="ECO:0000256" key="1">
    <source>
        <dbReference type="ARBA" id="ARBA00009764"/>
    </source>
</evidence>
<dbReference type="EMBL" id="JBHUME010000019">
    <property type="protein sequence ID" value="MFD2615561.1"/>
    <property type="molecule type" value="Genomic_DNA"/>
</dbReference>
<evidence type="ECO:0000256" key="2">
    <source>
        <dbReference type="ARBA" id="ARBA00011255"/>
    </source>
</evidence>
<accession>A0ABW5PKJ4</accession>
<keyword evidence="4 5" id="KW-0975">Bacterial flagellum</keyword>
<dbReference type="Pfam" id="PF07195">
    <property type="entry name" value="FliD_C"/>
    <property type="match status" value="1"/>
</dbReference>
<name>A0ABW5PKJ4_9BACL</name>
<comment type="subcellular location">
    <subcellularLocation>
        <location evidence="5">Secreted</location>
    </subcellularLocation>
    <subcellularLocation>
        <location evidence="5">Bacterial flagellum</location>
    </subcellularLocation>
</comment>
<dbReference type="RefSeq" id="WP_377607545.1">
    <property type="nucleotide sequence ID" value="NZ_JBHUME010000019.1"/>
</dbReference>
<dbReference type="Proteomes" id="UP001597541">
    <property type="component" value="Unassembled WGS sequence"/>
</dbReference>
<dbReference type="InterPro" id="IPR040026">
    <property type="entry name" value="FliD"/>
</dbReference>
<comment type="function">
    <text evidence="5">Required for morphogenesis and for the elongation of the flagellar filament by facilitating polymerization of the flagellin monomers at the tip of growing filament. Forms a capping structure, which prevents flagellin subunits (transported through the central channel of the flagellum) from leaking out without polymerization at the distal end.</text>
</comment>
<dbReference type="InterPro" id="IPR010809">
    <property type="entry name" value="FliD_C"/>
</dbReference>
<dbReference type="PANTHER" id="PTHR30288:SF0">
    <property type="entry name" value="FLAGELLAR HOOK-ASSOCIATED PROTEIN 2"/>
    <property type="match status" value="1"/>
</dbReference>
<evidence type="ECO:0000256" key="5">
    <source>
        <dbReference type="RuleBase" id="RU362066"/>
    </source>
</evidence>
<comment type="caution">
    <text evidence="8">The sequence shown here is derived from an EMBL/GenBank/DDBJ whole genome shotgun (WGS) entry which is preliminary data.</text>
</comment>
<comment type="similarity">
    <text evidence="1 5">Belongs to the FliD family.</text>
</comment>
<dbReference type="Pfam" id="PF02465">
    <property type="entry name" value="FliD_N"/>
    <property type="match status" value="1"/>
</dbReference>
<keyword evidence="8" id="KW-0966">Cell projection</keyword>
<keyword evidence="3" id="KW-0175">Coiled coil</keyword>
<evidence type="ECO:0000256" key="3">
    <source>
        <dbReference type="ARBA" id="ARBA00023054"/>
    </source>
</evidence>
<evidence type="ECO:0000313" key="9">
    <source>
        <dbReference type="Proteomes" id="UP001597541"/>
    </source>
</evidence>
<keyword evidence="5" id="KW-0964">Secreted</keyword>
<comment type="subunit">
    <text evidence="2 5">Homopentamer.</text>
</comment>
<dbReference type="InterPro" id="IPR003481">
    <property type="entry name" value="FliD_N"/>
</dbReference>
<keyword evidence="9" id="KW-1185">Reference proteome</keyword>
<feature type="domain" description="Flagellar hook-associated protein 2 C-terminal" evidence="7">
    <location>
        <begin position="218"/>
        <end position="484"/>
    </location>
</feature>
<keyword evidence="8" id="KW-0969">Cilium</keyword>